<dbReference type="PANTHER" id="PTHR30146">
    <property type="entry name" value="LACI-RELATED TRANSCRIPTIONAL REPRESSOR"/>
    <property type="match status" value="1"/>
</dbReference>
<evidence type="ECO:0000259" key="4">
    <source>
        <dbReference type="PROSITE" id="PS50932"/>
    </source>
</evidence>
<keyword evidence="2" id="KW-0238">DNA-binding</keyword>
<keyword evidence="1" id="KW-0805">Transcription regulation</keyword>
<dbReference type="InterPro" id="IPR046335">
    <property type="entry name" value="LacI/GalR-like_sensor"/>
</dbReference>
<protein>
    <submittedName>
        <fullName evidence="5">HTH-type transcriptional repressor CytR</fullName>
    </submittedName>
</protein>
<dbReference type="Gene3D" id="1.10.260.40">
    <property type="entry name" value="lambda repressor-like DNA-binding domains"/>
    <property type="match status" value="1"/>
</dbReference>
<dbReference type="Gene3D" id="3.40.50.2300">
    <property type="match status" value="2"/>
</dbReference>
<dbReference type="CDD" id="cd01392">
    <property type="entry name" value="HTH_LacI"/>
    <property type="match status" value="1"/>
</dbReference>
<evidence type="ECO:0000256" key="3">
    <source>
        <dbReference type="ARBA" id="ARBA00023163"/>
    </source>
</evidence>
<sequence>MGNSGARLADIAARTGYSKNTVSLALRDSPRIPEATRDLIRTAARELNYLPNHVAKSLTSRETKTIGLVLADITNPILTETSRMIEKELAKLGYGTLFATSNNTRREEVAAIEMFRSRQVDGMLIYPARGDRNFEHLIKLRRANFPVVLLTCGEDIGVDMVGVDEKVGVYKAVRHFIDLGHRRIGTLDSNASEGNHEKFDGYVQALASAGIAFDPELQVSPAGYGPAAGYWAMDTLMAAANRPTAVFVANDYIAVGAVRWCQKHGLRVPDDVALIGFDNLEMSEFLSAPLSSVSYEIDILTRLAIERLLKLIAASGKLPSPRVTMIEPELAIRDSSGSAL</sequence>
<dbReference type="Pfam" id="PF13377">
    <property type="entry name" value="Peripla_BP_3"/>
    <property type="match status" value="1"/>
</dbReference>
<evidence type="ECO:0000256" key="2">
    <source>
        <dbReference type="ARBA" id="ARBA00023125"/>
    </source>
</evidence>
<evidence type="ECO:0000256" key="1">
    <source>
        <dbReference type="ARBA" id="ARBA00023015"/>
    </source>
</evidence>
<keyword evidence="3" id="KW-0804">Transcription</keyword>
<geneLocation type="plasmid" evidence="6">
    <name>pmm593</name>
</geneLocation>
<dbReference type="InterPro" id="IPR028082">
    <property type="entry name" value="Peripla_BP_I"/>
</dbReference>
<feature type="domain" description="HTH lacI-type" evidence="4">
    <location>
        <begin position="6"/>
        <end position="60"/>
    </location>
</feature>
<keyword evidence="6" id="KW-1185">Reference proteome</keyword>
<dbReference type="Pfam" id="PF00356">
    <property type="entry name" value="LacI"/>
    <property type="match status" value="1"/>
</dbReference>
<keyword evidence="5" id="KW-0614">Plasmid</keyword>
<dbReference type="PROSITE" id="PS50932">
    <property type="entry name" value="HTH_LACI_2"/>
    <property type="match status" value="1"/>
</dbReference>
<dbReference type="RefSeq" id="WP_018064077.1">
    <property type="nucleotide sequence ID" value="NZ_AQWH01000005.1"/>
</dbReference>
<dbReference type="SMART" id="SM00354">
    <property type="entry name" value="HTH_LACI"/>
    <property type="match status" value="1"/>
</dbReference>
<dbReference type="eggNOG" id="COG1609">
    <property type="taxonomic scope" value="Bacteria"/>
</dbReference>
<dbReference type="InterPro" id="IPR010982">
    <property type="entry name" value="Lambda_DNA-bd_dom_sf"/>
</dbReference>
<name>A0A1U9Z8V0_9HYPH</name>
<proteinExistence type="predicted"/>
<dbReference type="PANTHER" id="PTHR30146:SF109">
    <property type="entry name" value="HTH-TYPE TRANSCRIPTIONAL REGULATOR GALS"/>
    <property type="match status" value="1"/>
</dbReference>
<dbReference type="GO" id="GO:0000976">
    <property type="term" value="F:transcription cis-regulatory region binding"/>
    <property type="evidence" value="ECO:0007669"/>
    <property type="project" value="TreeGrafter"/>
</dbReference>
<dbReference type="KEGG" id="mmed:Mame_04768"/>
<dbReference type="CDD" id="cd06267">
    <property type="entry name" value="PBP1_LacI_sugar_binding-like"/>
    <property type="match status" value="1"/>
</dbReference>
<dbReference type="GO" id="GO:0003700">
    <property type="term" value="F:DNA-binding transcription factor activity"/>
    <property type="evidence" value="ECO:0007669"/>
    <property type="project" value="TreeGrafter"/>
</dbReference>
<dbReference type="EMBL" id="CP020331">
    <property type="protein sequence ID" value="AQZ54060.1"/>
    <property type="molecule type" value="Genomic_DNA"/>
</dbReference>
<dbReference type="Proteomes" id="UP000191135">
    <property type="component" value="Plasmid pMM593"/>
</dbReference>
<evidence type="ECO:0000313" key="6">
    <source>
        <dbReference type="Proteomes" id="UP000191135"/>
    </source>
</evidence>
<dbReference type="SUPFAM" id="SSF53822">
    <property type="entry name" value="Periplasmic binding protein-like I"/>
    <property type="match status" value="1"/>
</dbReference>
<dbReference type="SUPFAM" id="SSF47413">
    <property type="entry name" value="lambda repressor-like DNA-binding domains"/>
    <property type="match status" value="1"/>
</dbReference>
<reference evidence="5 6" key="1">
    <citation type="submission" date="2017-03" db="EMBL/GenBank/DDBJ databases">
        <title>Foreign affairs: Plasmid Transfer between Roseobacters and Rhizobia.</title>
        <authorList>
            <person name="Bartling P."/>
            <person name="Bunk B."/>
            <person name="Overmann J."/>
            <person name="Brinkmann H."/>
            <person name="Petersen J."/>
        </authorList>
    </citation>
    <scope>NUCLEOTIDE SEQUENCE [LARGE SCALE GENOMIC DNA]</scope>
    <source>
        <strain evidence="5 6">MACL11</strain>
        <plasmid evidence="6">Plasmid pmm593</plasmid>
    </source>
</reference>
<organism evidence="5 6">
    <name type="scientific">Martelella mediterranea DSM 17316</name>
    <dbReference type="NCBI Taxonomy" id="1122214"/>
    <lineage>
        <taxon>Bacteria</taxon>
        <taxon>Pseudomonadati</taxon>
        <taxon>Pseudomonadota</taxon>
        <taxon>Alphaproteobacteria</taxon>
        <taxon>Hyphomicrobiales</taxon>
        <taxon>Aurantimonadaceae</taxon>
        <taxon>Martelella</taxon>
    </lineage>
</organism>
<dbReference type="AlphaFoldDB" id="A0A1U9Z8V0"/>
<evidence type="ECO:0000313" key="5">
    <source>
        <dbReference type="EMBL" id="AQZ54060.1"/>
    </source>
</evidence>
<accession>A0A1U9Z8V0</accession>
<dbReference type="OrthoDB" id="7325800at2"/>
<gene>
    <name evidence="5" type="primary">cytR_5</name>
    <name evidence="5" type="ORF">Mame_04768</name>
</gene>
<dbReference type="InterPro" id="IPR000843">
    <property type="entry name" value="HTH_LacI"/>
</dbReference>